<dbReference type="RefSeq" id="WP_087957868.1">
    <property type="nucleotide sequence ID" value="NZ_NFCY01000025.1"/>
</dbReference>
<name>A0A9Q5X4F1_BACTU</name>
<comment type="caution">
    <text evidence="1">The sequence shown here is derived from an EMBL/GenBank/DDBJ whole genome shotgun (WGS) entry which is preliminary data.</text>
</comment>
<dbReference type="AlphaFoldDB" id="A0A9Q5X4F1"/>
<accession>A0A9Q5X4F1</accession>
<protein>
    <submittedName>
        <fullName evidence="1">Uncharacterized protein</fullName>
    </submittedName>
</protein>
<reference evidence="1 2" key="1">
    <citation type="submission" date="2016-10" db="EMBL/GenBank/DDBJ databases">
        <title>Comparative genomics of Bacillus thuringiensis reveals a path to pathogens against multiple invertebrate hosts.</title>
        <authorList>
            <person name="Zheng J."/>
            <person name="Gao Q."/>
            <person name="Liu H."/>
            <person name="Peng D."/>
            <person name="Ruan L."/>
            <person name="Sun M."/>
        </authorList>
    </citation>
    <scope>NUCLEOTIDE SEQUENCE [LARGE SCALE GENOMIC DNA]</scope>
    <source>
        <strain evidence="1">BGSC 4BB1</strain>
    </source>
</reference>
<proteinExistence type="predicted"/>
<evidence type="ECO:0000313" key="2">
    <source>
        <dbReference type="Proteomes" id="UP000194733"/>
    </source>
</evidence>
<gene>
    <name evidence="1" type="ORF">BK724_17585</name>
</gene>
<dbReference type="EMBL" id="NFCY01000025">
    <property type="protein sequence ID" value="OTX44501.1"/>
    <property type="molecule type" value="Genomic_DNA"/>
</dbReference>
<dbReference type="Proteomes" id="UP000194733">
    <property type="component" value="Unassembled WGS sequence"/>
</dbReference>
<sequence length="111" mass="12627">MVILLKYECWKGSALEVKFVLGSIYFIITDEIGNFVYCVFSGSRAREFVKILTDNESTEILDRGGDLMRLQSFKGGGFGISINSKKMTKGFAMNQQQIQELIDFCQKIHKL</sequence>
<evidence type="ECO:0000313" key="1">
    <source>
        <dbReference type="EMBL" id="OTX44501.1"/>
    </source>
</evidence>
<organism evidence="1 2">
    <name type="scientific">Bacillus thuringiensis serovar sooncheon</name>
    <dbReference type="NCBI Taxonomy" id="180891"/>
    <lineage>
        <taxon>Bacteria</taxon>
        <taxon>Bacillati</taxon>
        <taxon>Bacillota</taxon>
        <taxon>Bacilli</taxon>
        <taxon>Bacillales</taxon>
        <taxon>Bacillaceae</taxon>
        <taxon>Bacillus</taxon>
        <taxon>Bacillus cereus group</taxon>
    </lineage>
</organism>